<dbReference type="Proteomes" id="UP001219037">
    <property type="component" value="Chromosome"/>
</dbReference>
<dbReference type="Gene3D" id="1.10.530.10">
    <property type="match status" value="1"/>
</dbReference>
<accession>A0ABY8H478</accession>
<evidence type="ECO:0000313" key="3">
    <source>
        <dbReference type="Proteomes" id="UP001219037"/>
    </source>
</evidence>
<reference evidence="2 3" key="1">
    <citation type="submission" date="2023-04" db="EMBL/GenBank/DDBJ databases">
        <title>Funneling lignin-derived compounds into biodiesel using alkali-halophilic Citricoccus sp. P2.</title>
        <authorList>
            <person name="Luo C.-B."/>
        </authorList>
    </citation>
    <scope>NUCLEOTIDE SEQUENCE [LARGE SCALE GENOMIC DNA]</scope>
    <source>
        <strain evidence="2 3">P2</strain>
    </source>
</reference>
<dbReference type="EMBL" id="CP121252">
    <property type="protein sequence ID" value="WFP15520.1"/>
    <property type="molecule type" value="Genomic_DNA"/>
</dbReference>
<proteinExistence type="predicted"/>
<dbReference type="PANTHER" id="PTHR37423">
    <property type="entry name" value="SOLUBLE LYTIC MUREIN TRANSGLYCOSYLASE-RELATED"/>
    <property type="match status" value="1"/>
</dbReference>
<name>A0ABY8H478_9MICC</name>
<dbReference type="RefSeq" id="WP_270105044.1">
    <property type="nucleotide sequence ID" value="NZ_CP121252.1"/>
</dbReference>
<sequence>MPNTFLHYTYPDHVVSDANRNKRQLLNSPLPSRSEAQALVRSTAVSMGVDPSLALAHAFTESHFDAAAVSPANAIGIMQVIPSSGEWASQMVGRELNLLDPQDNVVAGVAIIRHLQRTSSSLDIGIASYYQGAAGVKRNGMYPDTKDYVNKVKGYMGRF</sequence>
<dbReference type="InterPro" id="IPR023346">
    <property type="entry name" value="Lysozyme-like_dom_sf"/>
</dbReference>
<feature type="domain" description="Transglycosylase SLT" evidence="1">
    <location>
        <begin position="43"/>
        <end position="147"/>
    </location>
</feature>
<protein>
    <submittedName>
        <fullName evidence="2">Transglycosylase SLT domain-containing protein</fullName>
    </submittedName>
</protein>
<dbReference type="SUPFAM" id="SSF53955">
    <property type="entry name" value="Lysozyme-like"/>
    <property type="match status" value="1"/>
</dbReference>
<dbReference type="Pfam" id="PF01464">
    <property type="entry name" value="SLT"/>
    <property type="match status" value="1"/>
</dbReference>
<evidence type="ECO:0000313" key="2">
    <source>
        <dbReference type="EMBL" id="WFP15520.1"/>
    </source>
</evidence>
<keyword evidence="3" id="KW-1185">Reference proteome</keyword>
<dbReference type="InterPro" id="IPR008258">
    <property type="entry name" value="Transglycosylase_SLT_dom_1"/>
</dbReference>
<dbReference type="PANTHER" id="PTHR37423:SF2">
    <property type="entry name" value="MEMBRANE-BOUND LYTIC MUREIN TRANSGLYCOSYLASE C"/>
    <property type="match status" value="1"/>
</dbReference>
<evidence type="ECO:0000259" key="1">
    <source>
        <dbReference type="Pfam" id="PF01464"/>
    </source>
</evidence>
<organism evidence="2 3">
    <name type="scientific">Citricoccus muralis</name>
    <dbReference type="NCBI Taxonomy" id="169134"/>
    <lineage>
        <taxon>Bacteria</taxon>
        <taxon>Bacillati</taxon>
        <taxon>Actinomycetota</taxon>
        <taxon>Actinomycetes</taxon>
        <taxon>Micrococcales</taxon>
        <taxon>Micrococcaceae</taxon>
        <taxon>Citricoccus</taxon>
    </lineage>
</organism>
<gene>
    <name evidence="2" type="ORF">P8192_08850</name>
</gene>